<evidence type="ECO:0000256" key="1">
    <source>
        <dbReference type="ARBA" id="ARBA00007689"/>
    </source>
</evidence>
<feature type="domain" description="YCII-related" evidence="2">
    <location>
        <begin position="10"/>
        <end position="80"/>
    </location>
</feature>
<dbReference type="SUPFAM" id="SSF54909">
    <property type="entry name" value="Dimeric alpha+beta barrel"/>
    <property type="match status" value="1"/>
</dbReference>
<dbReference type="EMBL" id="PDCR01000021">
    <property type="protein sequence ID" value="PEG53254.1"/>
    <property type="molecule type" value="Genomic_DNA"/>
</dbReference>
<dbReference type="InterPro" id="IPR011008">
    <property type="entry name" value="Dimeric_a/b-barrel"/>
</dbReference>
<dbReference type="RefSeq" id="WP_073856236.1">
    <property type="nucleotide sequence ID" value="NZ_BAAATC010000020.1"/>
</dbReference>
<sequence>MPLYAGLYNYHNNEEARQKRAAVADQHVAFVEALMAQDAIVLATIRGDDDAPGGEIVVKAASKEAARDLFKRDPNTAAELGNWTLTDYVPVAGSLMETVAAAGES</sequence>
<evidence type="ECO:0000313" key="6">
    <source>
        <dbReference type="Proteomes" id="UP000220340"/>
    </source>
</evidence>
<dbReference type="Proteomes" id="UP000191039">
    <property type="component" value="Unassembled WGS sequence"/>
</dbReference>
<accession>A0A1Q4HEA5</accession>
<dbReference type="Gene3D" id="3.30.70.1060">
    <property type="entry name" value="Dimeric alpha+beta barrel"/>
    <property type="match status" value="1"/>
</dbReference>
<name>A0A1Q4HEA5_9MYCO</name>
<evidence type="ECO:0000259" key="2">
    <source>
        <dbReference type="Pfam" id="PF03795"/>
    </source>
</evidence>
<reference evidence="3 5" key="1">
    <citation type="submission" date="2016-09" db="EMBL/GenBank/DDBJ databases">
        <title>genome sequences of unsequenced Mycobacteria.</title>
        <authorList>
            <person name="Greninger A.L."/>
            <person name="Jerome K.R."/>
            <person name="Mcnair B."/>
            <person name="Wallis C."/>
            <person name="Fang F."/>
        </authorList>
    </citation>
    <scope>NUCLEOTIDE SEQUENCE [LARGE SCALE GENOMIC DNA]</scope>
    <source>
        <strain evidence="3 5">BM1</strain>
    </source>
</reference>
<dbReference type="Pfam" id="PF03795">
    <property type="entry name" value="YCII"/>
    <property type="match status" value="1"/>
</dbReference>
<proteinExistence type="inferred from homology"/>
<protein>
    <recommendedName>
        <fullName evidence="2">YCII-related domain-containing protein</fullName>
    </recommendedName>
</protein>
<evidence type="ECO:0000313" key="4">
    <source>
        <dbReference type="EMBL" id="PEG53254.1"/>
    </source>
</evidence>
<reference evidence="4 6" key="2">
    <citation type="submission" date="2017-10" db="EMBL/GenBank/DDBJ databases">
        <title>The new phylogeny of genus Mycobacterium.</title>
        <authorList>
            <person name="Tortoli E."/>
            <person name="Trovato A."/>
            <person name="Cirillo D.M."/>
        </authorList>
    </citation>
    <scope>NUCLEOTIDE SEQUENCE [LARGE SCALE GENOMIC DNA]</scope>
    <source>
        <strain evidence="4 6">IP141170001</strain>
    </source>
</reference>
<organism evidence="3 5">
    <name type="scientific">Mycolicibacterium diernhoferi</name>
    <dbReference type="NCBI Taxonomy" id="1801"/>
    <lineage>
        <taxon>Bacteria</taxon>
        <taxon>Bacillati</taxon>
        <taxon>Actinomycetota</taxon>
        <taxon>Actinomycetes</taxon>
        <taxon>Mycobacteriales</taxon>
        <taxon>Mycobacteriaceae</taxon>
        <taxon>Mycolicibacterium</taxon>
    </lineage>
</organism>
<comment type="caution">
    <text evidence="3">The sequence shown here is derived from an EMBL/GenBank/DDBJ whole genome shotgun (WGS) entry which is preliminary data.</text>
</comment>
<dbReference type="AlphaFoldDB" id="A0A1Q4HEA5"/>
<dbReference type="EMBL" id="MIJD01000127">
    <property type="protein sequence ID" value="OPE53826.1"/>
    <property type="molecule type" value="Genomic_DNA"/>
</dbReference>
<comment type="similarity">
    <text evidence="1">Belongs to the YciI family.</text>
</comment>
<dbReference type="Proteomes" id="UP000220340">
    <property type="component" value="Unassembled WGS sequence"/>
</dbReference>
<evidence type="ECO:0000313" key="5">
    <source>
        <dbReference type="Proteomes" id="UP000191039"/>
    </source>
</evidence>
<dbReference type="InterPro" id="IPR005545">
    <property type="entry name" value="YCII"/>
</dbReference>
<keyword evidence="6" id="KW-1185">Reference proteome</keyword>
<gene>
    <name evidence="3" type="ORF">BV510_13545</name>
    <name evidence="4" type="ORF">CRI78_16680</name>
</gene>
<dbReference type="STRING" id="1801.BRW64_10710"/>
<evidence type="ECO:0000313" key="3">
    <source>
        <dbReference type="EMBL" id="OPE53826.1"/>
    </source>
</evidence>